<keyword evidence="4" id="KW-1185">Reference proteome</keyword>
<dbReference type="InterPro" id="IPR052173">
    <property type="entry name" value="Beta-lactam_resp_regulator"/>
</dbReference>
<feature type="transmembrane region" description="Helical" evidence="1">
    <location>
        <begin position="261"/>
        <end position="282"/>
    </location>
</feature>
<proteinExistence type="predicted"/>
<keyword evidence="1" id="KW-0812">Transmembrane</keyword>
<dbReference type="PANTHER" id="PTHR34978:SF3">
    <property type="entry name" value="SLR0241 PROTEIN"/>
    <property type="match status" value="1"/>
</dbReference>
<evidence type="ECO:0000313" key="3">
    <source>
        <dbReference type="EMBL" id="QGQ96617.1"/>
    </source>
</evidence>
<feature type="transmembrane region" description="Helical" evidence="1">
    <location>
        <begin position="12"/>
        <end position="34"/>
    </location>
</feature>
<evidence type="ECO:0000256" key="1">
    <source>
        <dbReference type="SAM" id="Phobius"/>
    </source>
</evidence>
<dbReference type="AlphaFoldDB" id="A0A6B8RL88"/>
<feature type="domain" description="Peptidase M56" evidence="2">
    <location>
        <begin position="83"/>
        <end position="245"/>
    </location>
</feature>
<dbReference type="CDD" id="cd07326">
    <property type="entry name" value="M56_BlaR1_MecR1_like"/>
    <property type="match status" value="1"/>
</dbReference>
<reference evidence="4" key="1">
    <citation type="submission" date="2018-11" db="EMBL/GenBank/DDBJ databases">
        <title>Complete genome sequence of Paenibacillus sp. ML311-T8.</title>
        <authorList>
            <person name="Nam Y.-D."/>
            <person name="Kang J."/>
            <person name="Chung W.-H."/>
            <person name="Park Y.S."/>
        </authorList>
    </citation>
    <scope>NUCLEOTIDE SEQUENCE [LARGE SCALE GENOMIC DNA]</scope>
    <source>
        <strain evidence="4">ML311-T8</strain>
    </source>
</reference>
<feature type="transmembrane region" description="Helical" evidence="1">
    <location>
        <begin position="54"/>
        <end position="78"/>
    </location>
</feature>
<evidence type="ECO:0000259" key="2">
    <source>
        <dbReference type="Pfam" id="PF05569"/>
    </source>
</evidence>
<dbReference type="EMBL" id="CP034235">
    <property type="protein sequence ID" value="QGQ96617.1"/>
    <property type="molecule type" value="Genomic_DNA"/>
</dbReference>
<protein>
    <submittedName>
        <fullName evidence="3">M56 family peptidase</fullName>
    </submittedName>
</protein>
<dbReference type="Proteomes" id="UP000426246">
    <property type="component" value="Chromosome"/>
</dbReference>
<dbReference type="OrthoDB" id="2448482at2"/>
<accession>A0A6B8RL88</accession>
<evidence type="ECO:0000313" key="4">
    <source>
        <dbReference type="Proteomes" id="UP000426246"/>
    </source>
</evidence>
<dbReference type="InterPro" id="IPR008756">
    <property type="entry name" value="Peptidase_M56"/>
</dbReference>
<dbReference type="Pfam" id="PF05569">
    <property type="entry name" value="Peptidase_M56"/>
    <property type="match status" value="1"/>
</dbReference>
<dbReference type="KEGG" id="ppsc:EHS13_17905"/>
<keyword evidence="1" id="KW-0472">Membrane</keyword>
<dbReference type="Gene3D" id="3.30.2010.10">
    <property type="entry name" value="Metalloproteases ('zincins'), catalytic domain"/>
    <property type="match status" value="1"/>
</dbReference>
<dbReference type="PANTHER" id="PTHR34978">
    <property type="entry name" value="POSSIBLE SENSOR-TRANSDUCER PROTEIN BLAR"/>
    <property type="match status" value="1"/>
</dbReference>
<gene>
    <name evidence="3" type="ORF">EHS13_17905</name>
</gene>
<dbReference type="RefSeq" id="WP_155701689.1">
    <property type="nucleotide sequence ID" value="NZ_CP034235.1"/>
</dbReference>
<keyword evidence="1" id="KW-1133">Transmembrane helix</keyword>
<sequence length="284" mass="32792">MMKHEITHRLIVGLVPFIGGLVLLQMSLQLVHQWSDMDSYLNLNNLFSKLITDIFMNHTLFELIFNGIIGFTVARMIWQACKQSYLQQKWNVIFNNKKHNELTKKLNKKYKSWNTNFLVVRDSSFFALTMGLFHPKIIVSTGLLEVIQGKELEAIFYHEKYHCEKHDPMKIFLITLVMNGMSYIPAIKGVVKYYKIWKELLADRFAITNMGSTLELGNALLKMISYGKQQQVVGVHFGGTAIDYRILQIIEPNSVIIVPSLTFRSMLGSIIVLVCMMFITFFGH</sequence>
<name>A0A6B8RL88_9BACL</name>
<organism evidence="3 4">
    <name type="scientific">Paenibacillus psychroresistens</name>
    <dbReference type="NCBI Taxonomy" id="1778678"/>
    <lineage>
        <taxon>Bacteria</taxon>
        <taxon>Bacillati</taxon>
        <taxon>Bacillota</taxon>
        <taxon>Bacilli</taxon>
        <taxon>Bacillales</taxon>
        <taxon>Paenibacillaceae</taxon>
        <taxon>Paenibacillus</taxon>
    </lineage>
</organism>